<dbReference type="STRING" id="1122156.SAMN02745117_02308"/>
<evidence type="ECO:0000313" key="4">
    <source>
        <dbReference type="EMBL" id="SHF62192.1"/>
    </source>
</evidence>
<dbReference type="PANTHER" id="PTHR11579">
    <property type="entry name" value="PROTEIN-L-ISOASPARTATE O-METHYLTRANSFERASE"/>
    <property type="match status" value="1"/>
</dbReference>
<dbReference type="AlphaFoldDB" id="A0A1M5D677"/>
<dbReference type="EMBL" id="FQUZ01000031">
    <property type="protein sequence ID" value="SHF62192.1"/>
    <property type="molecule type" value="Genomic_DNA"/>
</dbReference>
<sequence length="235" mass="26457">MTLPLNRLDEFNSFEDTARFNMIEQQIRPWLVDDPQVLELLATLKRENFILPAFRSLAFADIEIPLLGEQDAEIYPDRCMLPPKIEARFLNDLKIQSHEKILEIGTGSGYMAALLAALGQEVLSLEIHGKLVDFAKKNLEHNQIHNVKVLQKDASRDLPDGQFDVIVISGAVTQVPAALLERLQDGGRLIAVVGESPVMRVTMVRKENGVLHATTPWDYCSALLQGFPRHSEFQF</sequence>
<keyword evidence="4" id="KW-0808">Transferase</keyword>
<dbReference type="GO" id="GO:0032259">
    <property type="term" value="P:methylation"/>
    <property type="evidence" value="ECO:0007669"/>
    <property type="project" value="UniProtKB-KW"/>
</dbReference>
<evidence type="ECO:0000256" key="3">
    <source>
        <dbReference type="ARBA" id="ARBA00030757"/>
    </source>
</evidence>
<dbReference type="CDD" id="cd02440">
    <property type="entry name" value="AdoMet_MTases"/>
    <property type="match status" value="1"/>
</dbReference>
<keyword evidence="5" id="KW-1185">Reference proteome</keyword>
<dbReference type="Proteomes" id="UP000184327">
    <property type="component" value="Unassembled WGS sequence"/>
</dbReference>
<proteinExistence type="inferred from homology"/>
<evidence type="ECO:0000256" key="1">
    <source>
        <dbReference type="ARBA" id="ARBA00005369"/>
    </source>
</evidence>
<gene>
    <name evidence="4" type="ORF">SAMN02745117_02308</name>
</gene>
<evidence type="ECO:0000313" key="5">
    <source>
        <dbReference type="Proteomes" id="UP000184327"/>
    </source>
</evidence>
<organism evidence="4 5">
    <name type="scientific">Lampropedia hyalina DSM 16112</name>
    <dbReference type="NCBI Taxonomy" id="1122156"/>
    <lineage>
        <taxon>Bacteria</taxon>
        <taxon>Pseudomonadati</taxon>
        <taxon>Pseudomonadota</taxon>
        <taxon>Betaproteobacteria</taxon>
        <taxon>Burkholderiales</taxon>
        <taxon>Comamonadaceae</taxon>
        <taxon>Lampropedia</taxon>
    </lineage>
</organism>
<accession>A0A1M5D677</accession>
<keyword evidence="4" id="KW-0489">Methyltransferase</keyword>
<dbReference type="GO" id="GO:0004719">
    <property type="term" value="F:protein-L-isoaspartate (D-aspartate) O-methyltransferase activity"/>
    <property type="evidence" value="ECO:0007669"/>
    <property type="project" value="InterPro"/>
</dbReference>
<dbReference type="InterPro" id="IPR000682">
    <property type="entry name" value="PCMT"/>
</dbReference>
<comment type="similarity">
    <text evidence="1">Belongs to the methyltransferase superfamily. L-isoaspartyl/D-aspartyl protein methyltransferase family.</text>
</comment>
<dbReference type="PANTHER" id="PTHR11579:SF18">
    <property type="entry name" value="PROTEIN-L-ISOASPARTATE O-METHYLTRANSFERASE"/>
    <property type="match status" value="1"/>
</dbReference>
<dbReference type="SUPFAM" id="SSF53335">
    <property type="entry name" value="S-adenosyl-L-methionine-dependent methyltransferases"/>
    <property type="match status" value="1"/>
</dbReference>
<reference evidence="4 5" key="1">
    <citation type="submission" date="2016-11" db="EMBL/GenBank/DDBJ databases">
        <authorList>
            <person name="Jaros S."/>
            <person name="Januszkiewicz K."/>
            <person name="Wedrychowicz H."/>
        </authorList>
    </citation>
    <scope>NUCLEOTIDE SEQUENCE [LARGE SCALE GENOMIC DNA]</scope>
    <source>
        <strain evidence="4 5">DSM 16112</strain>
    </source>
</reference>
<protein>
    <recommendedName>
        <fullName evidence="2">Protein-L-isoaspartate O-methyltransferase</fullName>
    </recommendedName>
    <alternativeName>
        <fullName evidence="3">Protein L-isoaspartyl methyltransferase</fullName>
    </alternativeName>
</protein>
<evidence type="ECO:0000256" key="2">
    <source>
        <dbReference type="ARBA" id="ARBA00013346"/>
    </source>
</evidence>
<dbReference type="Gene3D" id="3.40.50.150">
    <property type="entry name" value="Vaccinia Virus protein VP39"/>
    <property type="match status" value="1"/>
</dbReference>
<dbReference type="RefSeq" id="WP_073356829.1">
    <property type="nucleotide sequence ID" value="NZ_FQUZ01000031.1"/>
</dbReference>
<name>A0A1M5D677_9BURK</name>
<dbReference type="GO" id="GO:0005737">
    <property type="term" value="C:cytoplasm"/>
    <property type="evidence" value="ECO:0007669"/>
    <property type="project" value="TreeGrafter"/>
</dbReference>
<dbReference type="InterPro" id="IPR029063">
    <property type="entry name" value="SAM-dependent_MTases_sf"/>
</dbReference>
<dbReference type="OrthoDB" id="9810066at2"/>
<dbReference type="Pfam" id="PF01135">
    <property type="entry name" value="PCMT"/>
    <property type="match status" value="1"/>
</dbReference>